<feature type="domain" description="Gfo/Idh/MocA-like oxidoreductase N-terminal" evidence="3">
    <location>
        <begin position="4"/>
        <end position="124"/>
    </location>
</feature>
<evidence type="ECO:0000259" key="4">
    <source>
        <dbReference type="Pfam" id="PF22725"/>
    </source>
</evidence>
<dbReference type="NCBIfam" id="TIGR04380">
    <property type="entry name" value="myo_inos_iolG"/>
    <property type="match status" value="1"/>
</dbReference>
<dbReference type="EMBL" id="CP001825">
    <property type="protein sequence ID" value="ACZ42432.1"/>
    <property type="molecule type" value="Genomic_DNA"/>
</dbReference>
<dbReference type="Pfam" id="PF01408">
    <property type="entry name" value="GFO_IDH_MocA"/>
    <property type="match status" value="1"/>
</dbReference>
<organism evidence="5 6">
    <name type="scientific">Thermobaculum terrenum (strain ATCC BAA-798 / CCMEE 7001 / YNP1)</name>
    <dbReference type="NCBI Taxonomy" id="525904"/>
    <lineage>
        <taxon>Bacteria</taxon>
        <taxon>Bacillati</taxon>
        <taxon>Chloroflexota</taxon>
        <taxon>Chloroflexia</taxon>
        <taxon>Candidatus Thermobaculales</taxon>
        <taxon>Candidatus Thermobaculaceae</taxon>
        <taxon>Thermobaculum</taxon>
    </lineage>
</organism>
<dbReference type="GO" id="GO:0050112">
    <property type="term" value="F:inositol 2-dehydrogenase (NAD+) activity"/>
    <property type="evidence" value="ECO:0007669"/>
    <property type="project" value="UniProtKB-EC"/>
</dbReference>
<dbReference type="InterPro" id="IPR030827">
    <property type="entry name" value="Myo_inos_IolG"/>
</dbReference>
<dbReference type="GO" id="GO:0000166">
    <property type="term" value="F:nucleotide binding"/>
    <property type="evidence" value="ECO:0007669"/>
    <property type="project" value="InterPro"/>
</dbReference>
<dbReference type="eggNOG" id="COG0673">
    <property type="taxonomic scope" value="Bacteria"/>
</dbReference>
<evidence type="ECO:0000259" key="3">
    <source>
        <dbReference type="Pfam" id="PF01408"/>
    </source>
</evidence>
<dbReference type="OrthoDB" id="9815825at2"/>
<dbReference type="PANTHER" id="PTHR42840:SF3">
    <property type="entry name" value="BINDING ROSSMANN FOLD OXIDOREDUCTASE, PUTATIVE (AFU_ORTHOLOGUE AFUA_2G10240)-RELATED"/>
    <property type="match status" value="1"/>
</dbReference>
<proteinExistence type="inferred from homology"/>
<dbReference type="InterPro" id="IPR036291">
    <property type="entry name" value="NAD(P)-bd_dom_sf"/>
</dbReference>
<keyword evidence="6" id="KW-1185">Reference proteome</keyword>
<evidence type="ECO:0000313" key="5">
    <source>
        <dbReference type="EMBL" id="ACZ42432.1"/>
    </source>
</evidence>
<dbReference type="RefSeq" id="WP_012875466.1">
    <property type="nucleotide sequence ID" value="NC_013525.1"/>
</dbReference>
<dbReference type="Pfam" id="PF22725">
    <property type="entry name" value="GFO_IDH_MocA_C3"/>
    <property type="match status" value="1"/>
</dbReference>
<dbReference type="Proteomes" id="UP000000323">
    <property type="component" value="Chromosome 1"/>
</dbReference>
<accession>D1CCB7</accession>
<dbReference type="InterPro" id="IPR000683">
    <property type="entry name" value="Gfo/Idh/MocA-like_OxRdtase_N"/>
</dbReference>
<dbReference type="SUPFAM" id="SSF55347">
    <property type="entry name" value="Glyceraldehyde-3-phosphate dehydrogenase-like, C-terminal domain"/>
    <property type="match status" value="1"/>
</dbReference>
<gene>
    <name evidence="5" type="ordered locus">Tter_1526</name>
</gene>
<dbReference type="AlphaFoldDB" id="D1CCB7"/>
<comment type="similarity">
    <text evidence="1">Belongs to the Gfo/Idh/MocA family.</text>
</comment>
<dbReference type="PANTHER" id="PTHR42840">
    <property type="entry name" value="NAD(P)-BINDING ROSSMANN-FOLD SUPERFAMILY PROTEIN-RELATED"/>
    <property type="match status" value="1"/>
</dbReference>
<keyword evidence="2 5" id="KW-0560">Oxidoreductase</keyword>
<evidence type="ECO:0000256" key="1">
    <source>
        <dbReference type="ARBA" id="ARBA00010928"/>
    </source>
</evidence>
<dbReference type="Gene3D" id="3.40.50.720">
    <property type="entry name" value="NAD(P)-binding Rossmann-like Domain"/>
    <property type="match status" value="1"/>
</dbReference>
<name>D1CCB7_THET1</name>
<dbReference type="KEGG" id="ttr:Tter_1526"/>
<feature type="domain" description="GFO/IDH/MocA-like oxidoreductase" evidence="4">
    <location>
        <begin position="132"/>
        <end position="253"/>
    </location>
</feature>
<dbReference type="HOGENOM" id="CLU_023194_0_3_0"/>
<dbReference type="Gene3D" id="3.30.360.10">
    <property type="entry name" value="Dihydrodipicolinate Reductase, domain 2"/>
    <property type="match status" value="1"/>
</dbReference>
<reference evidence="6" key="1">
    <citation type="journal article" date="2010" name="Stand. Genomic Sci.">
        <title>Complete genome sequence of 'Thermobaculum terrenum' type strain (YNP1).</title>
        <authorList>
            <person name="Kiss H."/>
            <person name="Cleland D."/>
            <person name="Lapidus A."/>
            <person name="Lucas S."/>
            <person name="Glavina Del Rio T."/>
            <person name="Nolan M."/>
            <person name="Tice H."/>
            <person name="Han C."/>
            <person name="Goodwin L."/>
            <person name="Pitluck S."/>
            <person name="Liolios K."/>
            <person name="Ivanova N."/>
            <person name="Mavromatis K."/>
            <person name="Ovchinnikova G."/>
            <person name="Pati A."/>
            <person name="Chen A."/>
            <person name="Palaniappan K."/>
            <person name="Land M."/>
            <person name="Hauser L."/>
            <person name="Chang Y."/>
            <person name="Jeffries C."/>
            <person name="Lu M."/>
            <person name="Brettin T."/>
            <person name="Detter J."/>
            <person name="Goker M."/>
            <person name="Tindall B."/>
            <person name="Beck B."/>
            <person name="McDermott T."/>
            <person name="Woyke T."/>
            <person name="Bristow J."/>
            <person name="Eisen J."/>
            <person name="Markowitz V."/>
            <person name="Hugenholtz P."/>
            <person name="Kyrpides N."/>
            <person name="Klenk H."/>
            <person name="Cheng J."/>
        </authorList>
    </citation>
    <scope>NUCLEOTIDE SEQUENCE [LARGE SCALE GENOMIC DNA]</scope>
    <source>
        <strain evidence="6">ATCC BAA-798 / YNP1</strain>
    </source>
</reference>
<sequence>MPKLRVALLGAGRIGSFHARTIAYSVPNARLAFIADVAGSLAESLAKELEVERWSDDPLEAIERPDIDAVVIATPGNTHAALIQAAASAGKHIFCEKPIALELPEIDNALEVVERHGVKLQIGFQRRFDSGFLKARDMIRKGEIGKLYMLRSVTRDPQLPDENYMKTCGGLFRDTMVHDFDIIRFLSGLEVEEIYASGSALVDPMVERYQDVDNAVVVMKLQGGVIATIENSRQAVYGYDVRAEVLGSEGAIRIEHSHETPVTHYSRTGVCEDHVYWFIERFASAYRAEILSFIRSVIEDTEPAVTGIDGRKATVLGLAADRSLRTGKPVRVETL</sequence>
<dbReference type="InterPro" id="IPR055170">
    <property type="entry name" value="GFO_IDH_MocA-like_dom"/>
</dbReference>
<evidence type="ECO:0000313" key="6">
    <source>
        <dbReference type="Proteomes" id="UP000000323"/>
    </source>
</evidence>
<dbReference type="EC" id="1.1.1.18" evidence="5"/>
<dbReference type="SUPFAM" id="SSF51735">
    <property type="entry name" value="NAD(P)-binding Rossmann-fold domains"/>
    <property type="match status" value="1"/>
</dbReference>
<protein>
    <submittedName>
        <fullName evidence="5">Inositol 2-dehydrogenase</fullName>
        <ecNumber evidence="5">1.1.1.18</ecNumber>
    </submittedName>
</protein>
<dbReference type="STRING" id="525904.Tter_1526"/>
<evidence type="ECO:0000256" key="2">
    <source>
        <dbReference type="ARBA" id="ARBA00023002"/>
    </source>
</evidence>